<reference evidence="4 5" key="1">
    <citation type="submission" date="2024-01" db="EMBL/GenBank/DDBJ databases">
        <title>Uliginosibacterium soil sp. nov.</title>
        <authorList>
            <person name="Lv Y."/>
        </authorList>
    </citation>
    <scope>NUCLEOTIDE SEQUENCE [LARGE SCALE GENOMIC DNA]</scope>
    <source>
        <strain evidence="4 5">H3</strain>
    </source>
</reference>
<gene>
    <name evidence="4" type="ORF">VVD49_19315</name>
</gene>
<protein>
    <submittedName>
        <fullName evidence="4">Response regulator</fullName>
    </submittedName>
</protein>
<evidence type="ECO:0000259" key="3">
    <source>
        <dbReference type="PROSITE" id="PS50110"/>
    </source>
</evidence>
<keyword evidence="5" id="KW-1185">Reference proteome</keyword>
<organism evidence="4 5">
    <name type="scientific">Uliginosibacterium silvisoli</name>
    <dbReference type="NCBI Taxonomy" id="3114758"/>
    <lineage>
        <taxon>Bacteria</taxon>
        <taxon>Pseudomonadati</taxon>
        <taxon>Pseudomonadota</taxon>
        <taxon>Betaproteobacteria</taxon>
        <taxon>Rhodocyclales</taxon>
        <taxon>Zoogloeaceae</taxon>
        <taxon>Uliginosibacterium</taxon>
    </lineage>
</organism>
<keyword evidence="1 2" id="KW-0597">Phosphoprotein</keyword>
<dbReference type="InterPro" id="IPR011006">
    <property type="entry name" value="CheY-like_superfamily"/>
</dbReference>
<evidence type="ECO:0000313" key="5">
    <source>
        <dbReference type="Proteomes" id="UP001331561"/>
    </source>
</evidence>
<dbReference type="Pfam" id="PF00072">
    <property type="entry name" value="Response_reg"/>
    <property type="match status" value="1"/>
</dbReference>
<evidence type="ECO:0000256" key="1">
    <source>
        <dbReference type="ARBA" id="ARBA00022553"/>
    </source>
</evidence>
<evidence type="ECO:0000313" key="4">
    <source>
        <dbReference type="EMBL" id="MEC5387891.1"/>
    </source>
</evidence>
<dbReference type="PANTHER" id="PTHR44591">
    <property type="entry name" value="STRESS RESPONSE REGULATOR PROTEIN 1"/>
    <property type="match status" value="1"/>
</dbReference>
<name>A0ABU6K8H8_9RHOO</name>
<dbReference type="InterPro" id="IPR050595">
    <property type="entry name" value="Bact_response_regulator"/>
</dbReference>
<dbReference type="PROSITE" id="PS50110">
    <property type="entry name" value="RESPONSE_REGULATORY"/>
    <property type="match status" value="1"/>
</dbReference>
<dbReference type="Gene3D" id="3.40.50.2300">
    <property type="match status" value="1"/>
</dbReference>
<comment type="caution">
    <text evidence="4">The sequence shown here is derived from an EMBL/GenBank/DDBJ whole genome shotgun (WGS) entry which is preliminary data.</text>
</comment>
<dbReference type="SMART" id="SM00448">
    <property type="entry name" value="REC"/>
    <property type="match status" value="1"/>
</dbReference>
<sequence>MNRILIVEDNQDVAEVFAQLVEIIGHETKIAADVEPALALTREWLPAMVLCDLGLPGDGLEFARACKREEALRSIRLIAVSGFTSDEHTRRAHAAGFDDLLCKPLDFSTLQRICEA</sequence>
<dbReference type="PANTHER" id="PTHR44591:SF23">
    <property type="entry name" value="CHEY SUBFAMILY"/>
    <property type="match status" value="1"/>
</dbReference>
<evidence type="ECO:0000256" key="2">
    <source>
        <dbReference type="PROSITE-ProRule" id="PRU00169"/>
    </source>
</evidence>
<dbReference type="Proteomes" id="UP001331561">
    <property type="component" value="Unassembled WGS sequence"/>
</dbReference>
<dbReference type="InterPro" id="IPR001789">
    <property type="entry name" value="Sig_transdc_resp-reg_receiver"/>
</dbReference>
<feature type="modified residue" description="4-aspartylphosphate" evidence="2">
    <location>
        <position position="52"/>
    </location>
</feature>
<dbReference type="SUPFAM" id="SSF52172">
    <property type="entry name" value="CheY-like"/>
    <property type="match status" value="1"/>
</dbReference>
<proteinExistence type="predicted"/>
<dbReference type="EMBL" id="JAYXHS010000004">
    <property type="protein sequence ID" value="MEC5387891.1"/>
    <property type="molecule type" value="Genomic_DNA"/>
</dbReference>
<accession>A0ABU6K8H8</accession>
<feature type="domain" description="Response regulatory" evidence="3">
    <location>
        <begin position="3"/>
        <end position="116"/>
    </location>
</feature>
<dbReference type="RefSeq" id="WP_327600865.1">
    <property type="nucleotide sequence ID" value="NZ_JAYXHS010000004.1"/>
</dbReference>